<keyword evidence="2" id="KW-1185">Reference proteome</keyword>
<dbReference type="HOGENOM" id="CLU_2859996_0_0_11"/>
<evidence type="ECO:0000313" key="1">
    <source>
        <dbReference type="EMBL" id="EEA91364.1"/>
    </source>
</evidence>
<evidence type="ECO:0000313" key="2">
    <source>
        <dbReference type="Proteomes" id="UP000003560"/>
    </source>
</evidence>
<accession>B6G8N6</accession>
<proteinExistence type="predicted"/>
<dbReference type="AlphaFoldDB" id="B6G8N6"/>
<dbReference type="Proteomes" id="UP000003560">
    <property type="component" value="Unassembled WGS sequence"/>
</dbReference>
<comment type="caution">
    <text evidence="1">The sequence shown here is derived from an EMBL/GenBank/DDBJ whole genome shotgun (WGS) entry which is preliminary data.</text>
</comment>
<dbReference type="EMBL" id="ABXJ01000025">
    <property type="protein sequence ID" value="EEA91364.1"/>
    <property type="molecule type" value="Genomic_DNA"/>
</dbReference>
<protein>
    <submittedName>
        <fullName evidence="1">Uncharacterized protein</fullName>
    </submittedName>
</protein>
<sequence length="64" mass="7086">MYAMAVWALIVCAARGPFVLEAADRKIGVEFILSSTRVPENHPIPVSGETAVHHVNERPWKCTI</sequence>
<reference evidence="1 2" key="1">
    <citation type="submission" date="2008-10" db="EMBL/GenBank/DDBJ databases">
        <title>Draft genome sequence of Collinsella stercoris (DSM 13279).</title>
        <authorList>
            <person name="Sudarsanam P."/>
            <person name="Ley R."/>
            <person name="Guruge J."/>
            <person name="Turnbaugh P.J."/>
            <person name="Mahowald M."/>
            <person name="Liep D."/>
            <person name="Gordon J."/>
        </authorList>
    </citation>
    <scope>NUCLEOTIDE SEQUENCE [LARGE SCALE GENOMIC DNA]</scope>
    <source>
        <strain evidence="1 2">DSM 13279</strain>
    </source>
</reference>
<reference evidence="1 2" key="2">
    <citation type="submission" date="2008-10" db="EMBL/GenBank/DDBJ databases">
        <authorList>
            <person name="Fulton L."/>
            <person name="Clifton S."/>
            <person name="Fulton B."/>
            <person name="Xu J."/>
            <person name="Minx P."/>
            <person name="Pepin K.H."/>
            <person name="Johnson M."/>
            <person name="Thiruvilangam P."/>
            <person name="Bhonagiri V."/>
            <person name="Nash W.E."/>
            <person name="Mardis E.R."/>
            <person name="Wilson R.K."/>
        </authorList>
    </citation>
    <scope>NUCLEOTIDE SEQUENCE [LARGE SCALE GENOMIC DNA]</scope>
    <source>
        <strain evidence="1 2">DSM 13279</strain>
    </source>
</reference>
<dbReference type="STRING" id="445975.COLSTE_00427"/>
<organism evidence="1 2">
    <name type="scientific">Collinsella stercoris DSM 13279</name>
    <dbReference type="NCBI Taxonomy" id="445975"/>
    <lineage>
        <taxon>Bacteria</taxon>
        <taxon>Bacillati</taxon>
        <taxon>Actinomycetota</taxon>
        <taxon>Coriobacteriia</taxon>
        <taxon>Coriobacteriales</taxon>
        <taxon>Coriobacteriaceae</taxon>
        <taxon>Collinsella</taxon>
    </lineage>
</organism>
<name>B6G8N6_9ACTN</name>
<gene>
    <name evidence="1" type="ORF">COLSTE_00427</name>
</gene>